<keyword evidence="3" id="KW-0029">Amino-acid transport</keyword>
<feature type="domain" description="Leucine-binding protein" evidence="5">
    <location>
        <begin position="34"/>
        <end position="370"/>
    </location>
</feature>
<dbReference type="InterPro" id="IPR051010">
    <property type="entry name" value="BCAA_transport"/>
</dbReference>
<proteinExistence type="inferred from homology"/>
<evidence type="ECO:0000256" key="4">
    <source>
        <dbReference type="SAM" id="SignalP"/>
    </source>
</evidence>
<evidence type="ECO:0000313" key="7">
    <source>
        <dbReference type="Proteomes" id="UP001604043"/>
    </source>
</evidence>
<dbReference type="Proteomes" id="UP001604043">
    <property type="component" value="Unassembled WGS sequence"/>
</dbReference>
<evidence type="ECO:0000256" key="2">
    <source>
        <dbReference type="ARBA" id="ARBA00022729"/>
    </source>
</evidence>
<dbReference type="InterPro" id="IPR028082">
    <property type="entry name" value="Peripla_BP_I"/>
</dbReference>
<evidence type="ECO:0000259" key="5">
    <source>
        <dbReference type="Pfam" id="PF13458"/>
    </source>
</evidence>
<comment type="caution">
    <text evidence="6">The sequence shown here is derived from an EMBL/GenBank/DDBJ whole genome shotgun (WGS) entry which is preliminary data.</text>
</comment>
<dbReference type="PANTHER" id="PTHR30483">
    <property type="entry name" value="LEUCINE-SPECIFIC-BINDING PROTEIN"/>
    <property type="match status" value="1"/>
</dbReference>
<keyword evidence="3" id="KW-0813">Transport</keyword>
<dbReference type="RefSeq" id="WP_250167072.1">
    <property type="nucleotide sequence ID" value="NZ_JAMJXC010000009.1"/>
</dbReference>
<dbReference type="Pfam" id="PF13458">
    <property type="entry name" value="Peripla_BP_6"/>
    <property type="match status" value="1"/>
</dbReference>
<evidence type="ECO:0000313" key="6">
    <source>
        <dbReference type="EMBL" id="MFG1255283.1"/>
    </source>
</evidence>
<sequence>MSRSKHPIGFTLLTLGALIAWADIAQAQVSDDIVKIGVLDGLSGPYADLQGPGDVVAARMAVEDFGGKVLGKPVEVVAGDLQHKVDVGSTIARRWYDQEKVDAIFGLGDSAVALAVQDITREKDRINIVIAAGTPALTGKNCSPNGIHWTYDNYAIPRATALATLKDGGNTWFFITADYAFGQSLEESTRRVVEGSGGKVVGGVRAPINTTDFSSFILQAQASGAKVIGLANAGADMTNTMKQLVEFGVAGNRQRPVGLLVTLTDVHSLGLKAAQGLTFTEAFYWDQTPETRAFSKRFQAIHGKPPTMMQASIYGAVMHYLKAVQGTGTDGAKPVMAKMKATPINDFMTKNGEVRADGRVIRDLYLFRVKKPEESKGEWDLLEQVATIPGKDAFRPMSEGGCPLVSGQ</sequence>
<dbReference type="CDD" id="cd06327">
    <property type="entry name" value="PBP1_SBP-like"/>
    <property type="match status" value="1"/>
</dbReference>
<dbReference type="Gene3D" id="3.40.50.2300">
    <property type="match status" value="2"/>
</dbReference>
<evidence type="ECO:0000256" key="1">
    <source>
        <dbReference type="ARBA" id="ARBA00010062"/>
    </source>
</evidence>
<protein>
    <submittedName>
        <fullName evidence="6">ABC transporter substrate-binding protein</fullName>
    </submittedName>
</protein>
<gene>
    <name evidence="6" type="ORF">V5F30_23940</name>
</gene>
<accession>A0ABW6ZQL0</accession>
<dbReference type="SUPFAM" id="SSF53822">
    <property type="entry name" value="Periplasmic binding protein-like I"/>
    <property type="match status" value="1"/>
</dbReference>
<comment type="similarity">
    <text evidence="1">Belongs to the leucine-binding protein family.</text>
</comment>
<dbReference type="EMBL" id="JBAFUR010000010">
    <property type="protein sequence ID" value="MFG1255283.1"/>
    <property type="molecule type" value="Genomic_DNA"/>
</dbReference>
<organism evidence="6 7">
    <name type="scientific">Xanthobacter aminoxidans</name>
    <dbReference type="NCBI Taxonomy" id="186280"/>
    <lineage>
        <taxon>Bacteria</taxon>
        <taxon>Pseudomonadati</taxon>
        <taxon>Pseudomonadota</taxon>
        <taxon>Alphaproteobacteria</taxon>
        <taxon>Hyphomicrobiales</taxon>
        <taxon>Xanthobacteraceae</taxon>
        <taxon>Xanthobacter</taxon>
    </lineage>
</organism>
<dbReference type="PANTHER" id="PTHR30483:SF6">
    <property type="entry name" value="PERIPLASMIC BINDING PROTEIN OF ABC TRANSPORTER FOR NATURAL AMINO ACIDS"/>
    <property type="match status" value="1"/>
</dbReference>
<keyword evidence="7" id="KW-1185">Reference proteome</keyword>
<name>A0ABW6ZQL0_9HYPH</name>
<evidence type="ECO:0000256" key="3">
    <source>
        <dbReference type="ARBA" id="ARBA00022970"/>
    </source>
</evidence>
<feature type="signal peptide" evidence="4">
    <location>
        <begin position="1"/>
        <end position="27"/>
    </location>
</feature>
<reference evidence="6 7" key="1">
    <citation type="submission" date="2024-02" db="EMBL/GenBank/DDBJ databases">
        <title>Expansion and revision of Xanthobacter and proposal of Roseixanthobacter gen. nov.</title>
        <authorList>
            <person name="Soltysiak M.P.M."/>
            <person name="Jalihal A."/>
            <person name="Ory A."/>
            <person name="Chrisophersen C."/>
            <person name="Lee A.D."/>
            <person name="Boulton J."/>
            <person name="Springer M."/>
        </authorList>
    </citation>
    <scope>NUCLEOTIDE SEQUENCE [LARGE SCALE GENOMIC DNA]</scope>
    <source>
        <strain evidence="6 7">CB5</strain>
    </source>
</reference>
<keyword evidence="2 4" id="KW-0732">Signal</keyword>
<feature type="chain" id="PRO_5046913422" evidence="4">
    <location>
        <begin position="28"/>
        <end position="408"/>
    </location>
</feature>
<dbReference type="InterPro" id="IPR028081">
    <property type="entry name" value="Leu-bd"/>
</dbReference>